<accession>A0A7K1FEW2</accession>
<evidence type="ECO:0000313" key="7">
    <source>
        <dbReference type="EMBL" id="MTD12645.1"/>
    </source>
</evidence>
<reference evidence="7 8" key="1">
    <citation type="submission" date="2019-11" db="EMBL/GenBank/DDBJ databases">
        <authorList>
            <person name="Jiang L.-Q."/>
        </authorList>
    </citation>
    <scope>NUCLEOTIDE SEQUENCE [LARGE SCALE GENOMIC DNA]</scope>
    <source>
        <strain evidence="7 8">YIM 132087</strain>
    </source>
</reference>
<evidence type="ECO:0000259" key="6">
    <source>
        <dbReference type="PROSITE" id="PS50928"/>
    </source>
</evidence>
<comment type="similarity">
    <text evidence="5">Belongs to the binding-protein-dependent transport system permease family.</text>
</comment>
<dbReference type="AlphaFoldDB" id="A0A7K1FEW2"/>
<dbReference type="EMBL" id="WLYK01000001">
    <property type="protein sequence ID" value="MTD12645.1"/>
    <property type="molecule type" value="Genomic_DNA"/>
</dbReference>
<sequence length="331" mass="36144">MRYFAGKIGYFLLTAWAAITLNFLIPRLQPGDPAEVIVRKLNSAAGATGALDPVQVQAIRAMIGEPGGNLWTQYLDYLGSLFRGQFGLSFAYYPFPVTQVISQAVWWTVGLIGVTQILSFVLGTVLGAWAAWRRNSRFDSIISIGSTFVGNLQSFWIGLLVLYFFAYTLGWFPASGGYEYTNPGWNWSFAADVLSHAALPALTLMITAPIGFILGMRNTMVQVLGEDFIRLGQAQGLPERKIALGYAARNAMLPSVTNFALSLGALLGGSVLVEQLFDYPGMGRLLAEATANRDFPLMQGILLFIILAVLVANLVADLLYGVLDPRARKER</sequence>
<dbReference type="PANTHER" id="PTHR43376">
    <property type="entry name" value="OLIGOPEPTIDE TRANSPORT SYSTEM PERMEASE PROTEIN"/>
    <property type="match status" value="1"/>
</dbReference>
<evidence type="ECO:0000256" key="3">
    <source>
        <dbReference type="ARBA" id="ARBA00022989"/>
    </source>
</evidence>
<evidence type="ECO:0000256" key="4">
    <source>
        <dbReference type="ARBA" id="ARBA00023136"/>
    </source>
</evidence>
<feature type="transmembrane region" description="Helical" evidence="5">
    <location>
        <begin position="104"/>
        <end position="132"/>
    </location>
</feature>
<dbReference type="Proteomes" id="UP000460221">
    <property type="component" value="Unassembled WGS sequence"/>
</dbReference>
<gene>
    <name evidence="7" type="ORF">GIS00_01630</name>
</gene>
<feature type="transmembrane region" description="Helical" evidence="5">
    <location>
        <begin position="259"/>
        <end position="277"/>
    </location>
</feature>
<feature type="transmembrane region" description="Helical" evidence="5">
    <location>
        <begin position="153"/>
        <end position="173"/>
    </location>
</feature>
<evidence type="ECO:0000313" key="8">
    <source>
        <dbReference type="Proteomes" id="UP000460221"/>
    </source>
</evidence>
<dbReference type="SUPFAM" id="SSF161098">
    <property type="entry name" value="MetI-like"/>
    <property type="match status" value="1"/>
</dbReference>
<keyword evidence="3 5" id="KW-1133">Transmembrane helix</keyword>
<feature type="domain" description="ABC transmembrane type-1" evidence="6">
    <location>
        <begin position="105"/>
        <end position="316"/>
    </location>
</feature>
<comment type="caution">
    <text evidence="7">The sequence shown here is derived from an EMBL/GenBank/DDBJ whole genome shotgun (WGS) entry which is preliminary data.</text>
</comment>
<keyword evidence="5" id="KW-0813">Transport</keyword>
<organism evidence="7 8">
    <name type="scientific">Nakamurella alba</name>
    <dbReference type="NCBI Taxonomy" id="2665158"/>
    <lineage>
        <taxon>Bacteria</taxon>
        <taxon>Bacillati</taxon>
        <taxon>Actinomycetota</taxon>
        <taxon>Actinomycetes</taxon>
        <taxon>Nakamurellales</taxon>
        <taxon>Nakamurellaceae</taxon>
        <taxon>Nakamurella</taxon>
    </lineage>
</organism>
<dbReference type="RefSeq" id="WP_154766674.1">
    <property type="nucleotide sequence ID" value="NZ_WLYK01000001.1"/>
</dbReference>
<proteinExistence type="inferred from homology"/>
<dbReference type="PROSITE" id="PS50928">
    <property type="entry name" value="ABC_TM1"/>
    <property type="match status" value="1"/>
</dbReference>
<feature type="transmembrane region" description="Helical" evidence="5">
    <location>
        <begin position="7"/>
        <end position="25"/>
    </location>
</feature>
<dbReference type="CDD" id="cd06261">
    <property type="entry name" value="TM_PBP2"/>
    <property type="match status" value="1"/>
</dbReference>
<feature type="transmembrane region" description="Helical" evidence="5">
    <location>
        <begin position="297"/>
        <end position="323"/>
    </location>
</feature>
<dbReference type="GO" id="GO:0005886">
    <property type="term" value="C:plasma membrane"/>
    <property type="evidence" value="ECO:0007669"/>
    <property type="project" value="UniProtKB-SubCell"/>
</dbReference>
<name>A0A7K1FEW2_9ACTN</name>
<feature type="transmembrane region" description="Helical" evidence="5">
    <location>
        <begin position="193"/>
        <end position="214"/>
    </location>
</feature>
<keyword evidence="2 5" id="KW-0812">Transmembrane</keyword>
<evidence type="ECO:0000256" key="2">
    <source>
        <dbReference type="ARBA" id="ARBA00022692"/>
    </source>
</evidence>
<dbReference type="GO" id="GO:0055085">
    <property type="term" value="P:transmembrane transport"/>
    <property type="evidence" value="ECO:0007669"/>
    <property type="project" value="InterPro"/>
</dbReference>
<keyword evidence="8" id="KW-1185">Reference proteome</keyword>
<evidence type="ECO:0000256" key="5">
    <source>
        <dbReference type="RuleBase" id="RU363032"/>
    </source>
</evidence>
<protein>
    <submittedName>
        <fullName evidence="7">ABC transporter permease subunit</fullName>
    </submittedName>
</protein>
<comment type="subcellular location">
    <subcellularLocation>
        <location evidence="5">Cell membrane</location>
        <topology evidence="5">Multi-pass membrane protein</topology>
    </subcellularLocation>
    <subcellularLocation>
        <location evidence="1">Membrane</location>
        <topology evidence="1">Multi-pass membrane protein</topology>
    </subcellularLocation>
</comment>
<dbReference type="InterPro" id="IPR035906">
    <property type="entry name" value="MetI-like_sf"/>
</dbReference>
<evidence type="ECO:0000256" key="1">
    <source>
        <dbReference type="ARBA" id="ARBA00004141"/>
    </source>
</evidence>
<dbReference type="Pfam" id="PF00528">
    <property type="entry name" value="BPD_transp_1"/>
    <property type="match status" value="1"/>
</dbReference>
<dbReference type="PANTHER" id="PTHR43376:SF1">
    <property type="entry name" value="OLIGOPEPTIDE TRANSPORT SYSTEM PERMEASE PROTEIN"/>
    <property type="match status" value="1"/>
</dbReference>
<keyword evidence="4 5" id="KW-0472">Membrane</keyword>
<dbReference type="InterPro" id="IPR000515">
    <property type="entry name" value="MetI-like"/>
</dbReference>
<dbReference type="Gene3D" id="1.10.3720.10">
    <property type="entry name" value="MetI-like"/>
    <property type="match status" value="1"/>
</dbReference>